<proteinExistence type="predicted"/>
<dbReference type="EMBL" id="LT960611">
    <property type="protein sequence ID" value="SON50219.1"/>
    <property type="molecule type" value="Genomic_DNA"/>
</dbReference>
<reference evidence="1 2" key="1">
    <citation type="submission" date="2017-10" db="EMBL/GenBank/DDBJ databases">
        <authorList>
            <person name="Banno H."/>
            <person name="Chua N.-H."/>
        </authorList>
    </citation>
    <scope>NUCLEOTIDE SEQUENCE [LARGE SCALE GENOMIC DNA]</scope>
    <source>
        <strain evidence="1">Vibrio tapetis CECT4600</strain>
    </source>
</reference>
<dbReference type="Proteomes" id="UP000235828">
    <property type="component" value="Chromosome A"/>
</dbReference>
<accession>A0A2N8ZE78</accession>
<dbReference type="OrthoDB" id="5841347at2"/>
<name>A0A2N8ZE78_9VIBR</name>
<protein>
    <submittedName>
        <fullName evidence="1">Uncharacterized protein</fullName>
    </submittedName>
</protein>
<evidence type="ECO:0000313" key="2">
    <source>
        <dbReference type="Proteomes" id="UP000235828"/>
    </source>
</evidence>
<evidence type="ECO:0000313" key="1">
    <source>
        <dbReference type="EMBL" id="SON50219.1"/>
    </source>
</evidence>
<gene>
    <name evidence="1" type="ORF">VTAP4600_A2240</name>
</gene>
<dbReference type="RefSeq" id="WP_102522751.1">
    <property type="nucleotide sequence ID" value="NZ_LT960611.1"/>
</dbReference>
<keyword evidence="2" id="KW-1185">Reference proteome</keyword>
<organism evidence="1 2">
    <name type="scientific">Vibrio tapetis subsp. tapetis</name>
    <dbReference type="NCBI Taxonomy" id="1671868"/>
    <lineage>
        <taxon>Bacteria</taxon>
        <taxon>Pseudomonadati</taxon>
        <taxon>Pseudomonadota</taxon>
        <taxon>Gammaproteobacteria</taxon>
        <taxon>Vibrionales</taxon>
        <taxon>Vibrionaceae</taxon>
        <taxon>Vibrio</taxon>
    </lineage>
</organism>
<sequence length="426" mass="48444">MSISFCADNFSQVESGNLFSLEVLRELSKNDFSCPTTALDELMFSWLMASLTVQPYDIPKLTHNSFRMLKVGGAIREIECKYFKSRAKVYCTIRSLSTKTLEGKALVTYLSMKKEGSPLCVRKAQSSILMGLNSLNGSLYGLLTTNSIQASLIKQHLKLDNLPLVIPRALEKLLGNGKYIYNAISNPVSTSNRERTQIVNKFGTTCPSVIFGLKMIKNSAVHAYSDPYTLNYLVNRNSHTNRTEKENYLNSENKAWINSSGRITREVMLDLINNVFDLNFDKLPPKNREEVVEEFNSEFMVVTENISYRSEEMLARLKVVTGKKKGEMNEVGVFVHQGTDDNTGFSHLYVIDSPITAWKMNNYLHEFKKDYKKLLSKKPEYFYKTVLPTVEWIEHTLSQLSKDSQKIGLIMFEKSLRNGVVVSVFG</sequence>
<dbReference type="KEGG" id="vta:A2240"/>
<dbReference type="AlphaFoldDB" id="A0A2N8ZE78"/>